<dbReference type="CDD" id="cd07199">
    <property type="entry name" value="Pat17_PNPLA8_PNPLA9_like"/>
    <property type="match status" value="1"/>
</dbReference>
<evidence type="ECO:0000313" key="8">
    <source>
        <dbReference type="EMBL" id="CAF1581637.1"/>
    </source>
</evidence>
<evidence type="ECO:0000256" key="3">
    <source>
        <dbReference type="ARBA" id="ARBA00023098"/>
    </source>
</evidence>
<feature type="region of interest" description="Disordered" evidence="5">
    <location>
        <begin position="447"/>
        <end position="485"/>
    </location>
</feature>
<evidence type="ECO:0000256" key="1">
    <source>
        <dbReference type="ARBA" id="ARBA00022801"/>
    </source>
</evidence>
<evidence type="ECO:0000313" key="10">
    <source>
        <dbReference type="Proteomes" id="UP000663877"/>
    </source>
</evidence>
<dbReference type="PANTHER" id="PTHR24185:SF1">
    <property type="entry name" value="CALCIUM-INDEPENDENT PHOSPHOLIPASE A2-GAMMA"/>
    <property type="match status" value="1"/>
</dbReference>
<dbReference type="Proteomes" id="UP000663832">
    <property type="component" value="Unassembled WGS sequence"/>
</dbReference>
<feature type="short sequence motif" description="GXGXXG" evidence="4">
    <location>
        <begin position="504"/>
        <end position="509"/>
    </location>
</feature>
<dbReference type="InterPro" id="IPR016035">
    <property type="entry name" value="Acyl_Trfase/lysoPLipase"/>
</dbReference>
<evidence type="ECO:0000256" key="2">
    <source>
        <dbReference type="ARBA" id="ARBA00022963"/>
    </source>
</evidence>
<dbReference type="Proteomes" id="UP000663877">
    <property type="component" value="Unassembled WGS sequence"/>
</dbReference>
<feature type="domain" description="PNPLA" evidence="6">
    <location>
        <begin position="500"/>
        <end position="701"/>
    </location>
</feature>
<dbReference type="Gene3D" id="3.40.1090.10">
    <property type="entry name" value="Cytosolic phospholipase A2 catalytic domain"/>
    <property type="match status" value="1"/>
</dbReference>
<keyword evidence="1 4" id="KW-0378">Hydrolase</keyword>
<feature type="compositionally biased region" description="Polar residues" evidence="5">
    <location>
        <begin position="455"/>
        <end position="472"/>
    </location>
</feature>
<dbReference type="GO" id="GO:0047499">
    <property type="term" value="F:calcium-independent phospholipase A2 activity"/>
    <property type="evidence" value="ECO:0007669"/>
    <property type="project" value="TreeGrafter"/>
</dbReference>
<dbReference type="PANTHER" id="PTHR24185">
    <property type="entry name" value="CALCIUM-INDEPENDENT PHOSPHOLIPASE A2-GAMMA"/>
    <property type="match status" value="1"/>
</dbReference>
<protein>
    <recommendedName>
        <fullName evidence="6">PNPLA domain-containing protein</fullName>
    </recommendedName>
</protein>
<feature type="short sequence motif" description="DGA/G" evidence="4">
    <location>
        <begin position="688"/>
        <end position="690"/>
    </location>
</feature>
<evidence type="ECO:0000259" key="6">
    <source>
        <dbReference type="PROSITE" id="PS51635"/>
    </source>
</evidence>
<dbReference type="GO" id="GO:0019369">
    <property type="term" value="P:arachidonate metabolic process"/>
    <property type="evidence" value="ECO:0007669"/>
    <property type="project" value="TreeGrafter"/>
</dbReference>
<feature type="short sequence motif" description="GXSXG" evidence="4">
    <location>
        <begin position="536"/>
        <end position="540"/>
    </location>
</feature>
<accession>A0A815ELZ8</accession>
<dbReference type="Pfam" id="PF01734">
    <property type="entry name" value="Patatin"/>
    <property type="match status" value="1"/>
</dbReference>
<evidence type="ECO:0000313" key="7">
    <source>
        <dbReference type="EMBL" id="CAF1314229.1"/>
    </source>
</evidence>
<dbReference type="PROSITE" id="PS51635">
    <property type="entry name" value="PNPLA"/>
    <property type="match status" value="1"/>
</dbReference>
<reference evidence="7" key="1">
    <citation type="submission" date="2021-02" db="EMBL/GenBank/DDBJ databases">
        <authorList>
            <person name="Nowell W R."/>
        </authorList>
    </citation>
    <scope>NUCLEOTIDE SEQUENCE</scope>
</reference>
<dbReference type="EMBL" id="CAJNOM010000957">
    <property type="protein sequence ID" value="CAF1581637.1"/>
    <property type="molecule type" value="Genomic_DNA"/>
</dbReference>
<gene>
    <name evidence="7" type="ORF">BJG266_LOCUS32985</name>
    <name evidence="8" type="ORF">QVE165_LOCUS50109</name>
</gene>
<feature type="active site" description="Proton acceptor" evidence="4">
    <location>
        <position position="688"/>
    </location>
</feature>
<evidence type="ECO:0000256" key="4">
    <source>
        <dbReference type="PROSITE-ProRule" id="PRU01161"/>
    </source>
</evidence>
<dbReference type="EMBL" id="CAJNOI010000596">
    <property type="protein sequence ID" value="CAF1314229.1"/>
    <property type="molecule type" value="Genomic_DNA"/>
</dbReference>
<keyword evidence="2 4" id="KW-0442">Lipid degradation</keyword>
<dbReference type="InterPro" id="IPR002641">
    <property type="entry name" value="PNPLA_dom"/>
</dbReference>
<keyword evidence="9" id="KW-1185">Reference proteome</keyword>
<dbReference type="OrthoDB" id="10021675at2759"/>
<proteinExistence type="predicted"/>
<feature type="active site" description="Nucleophile" evidence="4">
    <location>
        <position position="538"/>
    </location>
</feature>
<sequence length="1050" mass="119884">MSRHAQYLKKTVSISKLYLDSGSIDNEWDKKLNNALTYYVFFLIINPTLSSSHPLYHHSFNLAKAFITSSDPRTVKIDSSKDSPIHSTEIKESLNKINKYETDRLLYIITECTDETLNIDNLVDNNFTLEFSSSAAVLIAQNRSSELFDLYKVSIGTFGSGMMSSISSLMEDSFHNAMEITEQQRQFKNSFLHLARANFRSKIDDWNGVNVDLELLNNSNIVDNCYYKELKEKSKHMNDINASILNKQQRIEYLLIRSFLCTSIGQFEAAFTALLDANYMININKSVSSQKDKIISDDFTTESKFESLLEKYLSDYFQNLNILIGTCSIKYDEKLLDVTFKCYYDALATVKIKRNIDELQSTELLQILTNLETFLKTLQMSCKQAPFSFNNETLSNYIESVIKYDDSNENNSKSRNSYMQQDNRLPTLNAHTRSLANPSDAIPTLHQRQNEHETNSSSASSIPNLDKNSNVLHHSGPDEIRAPEILPTLDPAPPGYYNILSLDGGGIRGIVEAIILMEIERRTGKYIGELFNCFAGTSTGGILACGLAKQRPMKAKDLLSIYIGPRRFKIFKKRLLWLIRHSKYSSNGIEEVLKAQLPSKRLSDCGSHDLIIPTEIHKQGPALFINHANSPRKTGLYFYNPHEPDNIFALRHSCNTLLRDVVRCTSAGAPFFPHKTLDINGIAYTFYDGGYRFNRPDYIALKWATTVRQIPKDKIFLLSLGNSNAAPTALPKIRGVLGFIYNAAEINEVVGYNNPADYCRSELRQQYIRISPNIDITVAMDTTDPTTLSLLWQAAWNKITEMDNTNDSFNKLCIQLLTRSNLPPQLVGIHPPPKRVSYYPTRPMREPEAYYNIDALFSVNDFNIHHENIPGLLETLFESHRWPCKDRLQYPRLNTYSNHRSLSLAAGLGHIPSILHYLEDALSINRVLTRREVKERDFRQSNGTFKWGWNSFHYAAANGEIIAALVLLYSKPLELINLMSVLEESVLIKMIELLDQKTTGLFKAQYSPAELANSSGYHIMEEHLRVERLKVERQRRRVAKQRRERIGTFD</sequence>
<name>A0A815ELZ8_9BILA</name>
<evidence type="ECO:0000313" key="9">
    <source>
        <dbReference type="Proteomes" id="UP000663832"/>
    </source>
</evidence>
<dbReference type="GO" id="GO:0016020">
    <property type="term" value="C:membrane"/>
    <property type="evidence" value="ECO:0007669"/>
    <property type="project" value="TreeGrafter"/>
</dbReference>
<evidence type="ECO:0000256" key="5">
    <source>
        <dbReference type="SAM" id="MobiDB-lite"/>
    </source>
</evidence>
<dbReference type="AlphaFoldDB" id="A0A815ELZ8"/>
<organism evidence="7 10">
    <name type="scientific">Adineta steineri</name>
    <dbReference type="NCBI Taxonomy" id="433720"/>
    <lineage>
        <taxon>Eukaryota</taxon>
        <taxon>Metazoa</taxon>
        <taxon>Spiralia</taxon>
        <taxon>Gnathifera</taxon>
        <taxon>Rotifera</taxon>
        <taxon>Eurotatoria</taxon>
        <taxon>Bdelloidea</taxon>
        <taxon>Adinetida</taxon>
        <taxon>Adinetidae</taxon>
        <taxon>Adineta</taxon>
    </lineage>
</organism>
<dbReference type="GO" id="GO:0016042">
    <property type="term" value="P:lipid catabolic process"/>
    <property type="evidence" value="ECO:0007669"/>
    <property type="project" value="UniProtKB-UniRule"/>
</dbReference>
<dbReference type="SUPFAM" id="SSF52151">
    <property type="entry name" value="FabD/lysophospholipase-like"/>
    <property type="match status" value="1"/>
</dbReference>
<comment type="caution">
    <text evidence="7">The sequence shown here is derived from an EMBL/GenBank/DDBJ whole genome shotgun (WGS) entry which is preliminary data.</text>
</comment>
<keyword evidence="3 4" id="KW-0443">Lipid metabolism</keyword>